<gene>
    <name evidence="1" type="ORF">L596_025529</name>
</gene>
<reference evidence="1 2" key="2">
    <citation type="journal article" date="2019" name="G3 (Bethesda)">
        <title>Hybrid Assembly of the Genome of the Entomopathogenic Nematode Steinernema carpocapsae Identifies the X-Chromosome.</title>
        <authorList>
            <person name="Serra L."/>
            <person name="Macchietto M."/>
            <person name="Macias-Munoz A."/>
            <person name="McGill C.J."/>
            <person name="Rodriguez I.M."/>
            <person name="Rodriguez B."/>
            <person name="Murad R."/>
            <person name="Mortazavi A."/>
        </authorList>
    </citation>
    <scope>NUCLEOTIDE SEQUENCE [LARGE SCALE GENOMIC DNA]</scope>
    <source>
        <strain evidence="1 2">ALL</strain>
    </source>
</reference>
<evidence type="ECO:0000313" key="1">
    <source>
        <dbReference type="EMBL" id="TKR65068.1"/>
    </source>
</evidence>
<sequence length="348" mass="40608">MNLKVAFGFDSPDYCPGYCPESSRTSRCRWSYVKYMPSFIGKKTKWHDRPTVDALERGYTNKIVLFRSLSVIQIHFSQDDEDDFNLIEKACLEYADGNMTHYMNCFTPTHLIFEPSWSDNDWWWIRRDSAWKYSSIKIEITGFLRKPHPGIKEDKLVMSRTFVNPGNLWLDPYASQNGARFMVCKNAVKDYRTNYMMSVDLPPSGAECCNRNNRYTLEDVRGLLSPRQTCSKLELTWTLDLSLATWTKMTTLLYHYDSSTPINGLHKVDKNSWENGNITVRYHTYDTIERLCRSISDTQKEYLDCLLKPNTAFFRVTFNPLSTFNWRPSWKLGGVEAKVQLNHVDSDG</sequence>
<keyword evidence="2" id="KW-1185">Reference proteome</keyword>
<accession>A0A4U5M813</accession>
<organism evidence="1 2">
    <name type="scientific">Steinernema carpocapsae</name>
    <name type="common">Entomopathogenic nematode</name>
    <dbReference type="NCBI Taxonomy" id="34508"/>
    <lineage>
        <taxon>Eukaryota</taxon>
        <taxon>Metazoa</taxon>
        <taxon>Ecdysozoa</taxon>
        <taxon>Nematoda</taxon>
        <taxon>Chromadorea</taxon>
        <taxon>Rhabditida</taxon>
        <taxon>Tylenchina</taxon>
        <taxon>Panagrolaimomorpha</taxon>
        <taxon>Strongyloidoidea</taxon>
        <taxon>Steinernematidae</taxon>
        <taxon>Steinernema</taxon>
    </lineage>
</organism>
<protein>
    <submittedName>
        <fullName evidence="1">Uncharacterized protein</fullName>
    </submittedName>
</protein>
<dbReference type="Proteomes" id="UP000298663">
    <property type="component" value="Unassembled WGS sequence"/>
</dbReference>
<proteinExistence type="predicted"/>
<dbReference type="EMBL" id="AZBU02000009">
    <property type="protein sequence ID" value="TKR65068.1"/>
    <property type="molecule type" value="Genomic_DNA"/>
</dbReference>
<name>A0A4U5M813_STECR</name>
<evidence type="ECO:0000313" key="2">
    <source>
        <dbReference type="Proteomes" id="UP000298663"/>
    </source>
</evidence>
<comment type="caution">
    <text evidence="1">The sequence shown here is derived from an EMBL/GenBank/DDBJ whole genome shotgun (WGS) entry which is preliminary data.</text>
</comment>
<reference evidence="1 2" key="1">
    <citation type="journal article" date="2015" name="Genome Biol.">
        <title>Comparative genomics of Steinernema reveals deeply conserved gene regulatory networks.</title>
        <authorList>
            <person name="Dillman A.R."/>
            <person name="Macchietto M."/>
            <person name="Porter C.F."/>
            <person name="Rogers A."/>
            <person name="Williams B."/>
            <person name="Antoshechkin I."/>
            <person name="Lee M.M."/>
            <person name="Goodwin Z."/>
            <person name="Lu X."/>
            <person name="Lewis E.E."/>
            <person name="Goodrich-Blair H."/>
            <person name="Stock S.P."/>
            <person name="Adams B.J."/>
            <person name="Sternberg P.W."/>
            <person name="Mortazavi A."/>
        </authorList>
    </citation>
    <scope>NUCLEOTIDE SEQUENCE [LARGE SCALE GENOMIC DNA]</scope>
    <source>
        <strain evidence="1 2">ALL</strain>
    </source>
</reference>
<dbReference type="AlphaFoldDB" id="A0A4U5M813"/>